<dbReference type="InterPro" id="IPR022803">
    <property type="entry name" value="Ribosomal_uL5_dom_sf"/>
</dbReference>
<gene>
    <name evidence="5" type="primary">rplE</name>
    <name evidence="9" type="ORF">UT39_C0005G0023</name>
</gene>
<dbReference type="GO" id="GO:1990904">
    <property type="term" value="C:ribonucleoprotein complex"/>
    <property type="evidence" value="ECO:0007669"/>
    <property type="project" value="UniProtKB-KW"/>
</dbReference>
<dbReference type="GO" id="GO:0019843">
    <property type="term" value="F:rRNA binding"/>
    <property type="evidence" value="ECO:0007669"/>
    <property type="project" value="UniProtKB-UniRule"/>
</dbReference>
<dbReference type="PIRSF" id="PIRSF002161">
    <property type="entry name" value="Ribosomal_L5"/>
    <property type="match status" value="1"/>
</dbReference>
<dbReference type="AlphaFoldDB" id="A0A0G0N843"/>
<dbReference type="NCBIfam" id="NF000585">
    <property type="entry name" value="PRK00010.1"/>
    <property type="match status" value="1"/>
</dbReference>
<comment type="function">
    <text evidence="5">This is 1 of the proteins that bind and probably mediate the attachment of the 5S RNA into the large ribosomal subunit, where it forms part of the central protuberance. In the 70S ribosome it contacts protein S13 of the 30S subunit (bridge B1b), connecting the 2 subunits; this bridge is implicated in subunit movement. Contacts the P site tRNA; the 5S rRNA and some of its associated proteins might help stabilize positioning of ribosome-bound tRNAs.</text>
</comment>
<keyword evidence="5" id="KW-0820">tRNA-binding</keyword>
<dbReference type="Proteomes" id="UP000034246">
    <property type="component" value="Unassembled WGS sequence"/>
</dbReference>
<name>A0A0G0N843_9BACT</name>
<dbReference type="SUPFAM" id="SSF55282">
    <property type="entry name" value="RL5-like"/>
    <property type="match status" value="1"/>
</dbReference>
<keyword evidence="2 5" id="KW-0689">Ribosomal protein</keyword>
<feature type="domain" description="Large ribosomal subunit protein uL5 N-terminal" evidence="7">
    <location>
        <begin position="27"/>
        <end position="82"/>
    </location>
</feature>
<keyword evidence="3 5" id="KW-0687">Ribonucleoprotein</keyword>
<comment type="caution">
    <text evidence="9">The sequence shown here is derived from an EMBL/GenBank/DDBJ whole genome shotgun (WGS) entry which is preliminary data.</text>
</comment>
<comment type="subunit">
    <text evidence="5">Part of the 50S ribosomal subunit; part of the 5S rRNA/L5/L18/L25 subcomplex. Contacts the 5S rRNA and the P site tRNA. Forms a bridge to the 30S subunit in the 70S ribosome.</text>
</comment>
<evidence type="ECO:0000256" key="4">
    <source>
        <dbReference type="ARBA" id="ARBA00035245"/>
    </source>
</evidence>
<dbReference type="GO" id="GO:0006412">
    <property type="term" value="P:translation"/>
    <property type="evidence" value="ECO:0007669"/>
    <property type="project" value="UniProtKB-UniRule"/>
</dbReference>
<evidence type="ECO:0000256" key="5">
    <source>
        <dbReference type="HAMAP-Rule" id="MF_01333"/>
    </source>
</evidence>
<dbReference type="InterPro" id="IPR031309">
    <property type="entry name" value="Ribosomal_uL5_C"/>
</dbReference>
<comment type="similarity">
    <text evidence="1 5 6">Belongs to the universal ribosomal protein uL5 family.</text>
</comment>
<dbReference type="GO" id="GO:0000049">
    <property type="term" value="F:tRNA binding"/>
    <property type="evidence" value="ECO:0007669"/>
    <property type="project" value="UniProtKB-UniRule"/>
</dbReference>
<dbReference type="Gene3D" id="3.30.1440.10">
    <property type="match status" value="1"/>
</dbReference>
<dbReference type="FunFam" id="3.30.1440.10:FF:000001">
    <property type="entry name" value="50S ribosomal protein L5"/>
    <property type="match status" value="1"/>
</dbReference>
<evidence type="ECO:0000259" key="8">
    <source>
        <dbReference type="Pfam" id="PF00673"/>
    </source>
</evidence>
<dbReference type="Pfam" id="PF00281">
    <property type="entry name" value="Ribosomal_L5"/>
    <property type="match status" value="1"/>
</dbReference>
<keyword evidence="5" id="KW-0699">rRNA-binding</keyword>
<evidence type="ECO:0000256" key="1">
    <source>
        <dbReference type="ARBA" id="ARBA00008553"/>
    </source>
</evidence>
<accession>A0A0G0N843</accession>
<dbReference type="GO" id="GO:0003735">
    <property type="term" value="F:structural constituent of ribosome"/>
    <property type="evidence" value="ECO:0007669"/>
    <property type="project" value="InterPro"/>
</dbReference>
<evidence type="ECO:0000313" key="10">
    <source>
        <dbReference type="Proteomes" id="UP000034246"/>
    </source>
</evidence>
<protein>
    <recommendedName>
        <fullName evidence="4 5">Large ribosomal subunit protein uL5</fullName>
    </recommendedName>
</protein>
<evidence type="ECO:0000313" key="9">
    <source>
        <dbReference type="EMBL" id="KKR11588.1"/>
    </source>
</evidence>
<evidence type="ECO:0000256" key="6">
    <source>
        <dbReference type="RuleBase" id="RU003930"/>
    </source>
</evidence>
<organism evidence="9 10">
    <name type="scientific">Candidatus Woesebacteria bacterium GW2011_GWA1_39_21</name>
    <dbReference type="NCBI Taxonomy" id="1618550"/>
    <lineage>
        <taxon>Bacteria</taxon>
        <taxon>Candidatus Woeseibacteriota</taxon>
    </lineage>
</organism>
<feature type="domain" description="Large ribosomal subunit protein uL5 C-terminal" evidence="8">
    <location>
        <begin position="87"/>
        <end position="178"/>
    </location>
</feature>
<dbReference type="InterPro" id="IPR002132">
    <property type="entry name" value="Ribosomal_uL5"/>
</dbReference>
<proteinExistence type="inferred from homology"/>
<dbReference type="PATRIC" id="fig|1618550.3.peg.403"/>
<dbReference type="GO" id="GO:0005840">
    <property type="term" value="C:ribosome"/>
    <property type="evidence" value="ECO:0007669"/>
    <property type="project" value="UniProtKB-KW"/>
</dbReference>
<reference evidence="9 10" key="1">
    <citation type="journal article" date="2015" name="Nature">
        <title>rRNA introns, odd ribosomes, and small enigmatic genomes across a large radiation of phyla.</title>
        <authorList>
            <person name="Brown C.T."/>
            <person name="Hug L.A."/>
            <person name="Thomas B.C."/>
            <person name="Sharon I."/>
            <person name="Castelle C.J."/>
            <person name="Singh A."/>
            <person name="Wilkins M.J."/>
            <person name="Williams K.H."/>
            <person name="Banfield J.F."/>
        </authorList>
    </citation>
    <scope>NUCLEOTIDE SEQUENCE [LARGE SCALE GENOMIC DNA]</scope>
</reference>
<sequence>MRIPRLKEKYQKEVSKKLLDEFKVGNFLDVPKVEKVVINAGIGDTQKNKESFEKIKNDIAAIAGQAPSIRKARVSVASFSLRKGAVVGLKVTLRGNKMYDFLDKLFSVVLPRLRDFRGVKRNSFDKDGNYTLGIVEHHVFPEIDISKSLPRGLEVTIVTKSNNVSQAFRLLELLGMPFEKQREGQNSQLI</sequence>
<dbReference type="InterPro" id="IPR020930">
    <property type="entry name" value="Ribosomal_uL5_bac-type"/>
</dbReference>
<evidence type="ECO:0000259" key="7">
    <source>
        <dbReference type="Pfam" id="PF00281"/>
    </source>
</evidence>
<dbReference type="Pfam" id="PF00673">
    <property type="entry name" value="Ribosomal_L5_C"/>
    <property type="match status" value="1"/>
</dbReference>
<evidence type="ECO:0000256" key="2">
    <source>
        <dbReference type="ARBA" id="ARBA00022980"/>
    </source>
</evidence>
<dbReference type="InterPro" id="IPR031310">
    <property type="entry name" value="Ribosomal_uL5_N"/>
</dbReference>
<dbReference type="PANTHER" id="PTHR11994">
    <property type="entry name" value="60S RIBOSOMAL PROTEIN L11-RELATED"/>
    <property type="match status" value="1"/>
</dbReference>
<dbReference type="STRING" id="1618550.UT39_C0005G0023"/>
<dbReference type="EMBL" id="LBWP01000005">
    <property type="protein sequence ID" value="KKR11588.1"/>
    <property type="molecule type" value="Genomic_DNA"/>
</dbReference>
<dbReference type="HAMAP" id="MF_01333_B">
    <property type="entry name" value="Ribosomal_uL5_B"/>
    <property type="match status" value="1"/>
</dbReference>
<keyword evidence="5" id="KW-0694">RNA-binding</keyword>
<evidence type="ECO:0000256" key="3">
    <source>
        <dbReference type="ARBA" id="ARBA00023274"/>
    </source>
</evidence>